<keyword evidence="1" id="KW-0812">Transmembrane</keyword>
<organism evidence="2 3">
    <name type="scientific">Setaria italica</name>
    <name type="common">Foxtail millet</name>
    <name type="synonym">Panicum italicum</name>
    <dbReference type="NCBI Taxonomy" id="4555"/>
    <lineage>
        <taxon>Eukaryota</taxon>
        <taxon>Viridiplantae</taxon>
        <taxon>Streptophyta</taxon>
        <taxon>Embryophyta</taxon>
        <taxon>Tracheophyta</taxon>
        <taxon>Spermatophyta</taxon>
        <taxon>Magnoliopsida</taxon>
        <taxon>Liliopsida</taxon>
        <taxon>Poales</taxon>
        <taxon>Poaceae</taxon>
        <taxon>PACMAD clade</taxon>
        <taxon>Panicoideae</taxon>
        <taxon>Panicodae</taxon>
        <taxon>Paniceae</taxon>
        <taxon>Cenchrinae</taxon>
        <taxon>Setaria</taxon>
    </lineage>
</organism>
<keyword evidence="3" id="KW-1185">Reference proteome</keyword>
<dbReference type="EnsemblPlants" id="KQL26648">
    <property type="protein sequence ID" value="KQL26648"/>
    <property type="gene ID" value="SETIT_033697mg"/>
</dbReference>
<dbReference type="AlphaFoldDB" id="K4A493"/>
<protein>
    <submittedName>
        <fullName evidence="2">Uncharacterized protein</fullName>
    </submittedName>
</protein>
<proteinExistence type="predicted"/>
<accession>K4A493</accession>
<evidence type="ECO:0000313" key="2">
    <source>
        <dbReference type="EnsemblPlants" id="KQL26648"/>
    </source>
</evidence>
<dbReference type="Proteomes" id="UP000004995">
    <property type="component" value="Unassembled WGS sequence"/>
</dbReference>
<dbReference type="Gramene" id="KQL26648">
    <property type="protein sequence ID" value="KQL26648"/>
    <property type="gene ID" value="SETIT_033697mg"/>
</dbReference>
<sequence>MDMLNLSPLACSGALFIKLNCCLLLASKITAIQILMLMLRNYVHS</sequence>
<dbReference type="HOGENOM" id="CLU_3208529_0_0_1"/>
<keyword evidence="1" id="KW-0472">Membrane</keyword>
<reference evidence="2" key="2">
    <citation type="submission" date="2018-08" db="UniProtKB">
        <authorList>
            <consortium name="EnsemblPlants"/>
        </authorList>
    </citation>
    <scope>IDENTIFICATION</scope>
    <source>
        <strain evidence="2">Yugu1</strain>
    </source>
</reference>
<dbReference type="EMBL" id="AGNK02001333">
    <property type="status" value="NOT_ANNOTATED_CDS"/>
    <property type="molecule type" value="Genomic_DNA"/>
</dbReference>
<name>K4A493_SETIT</name>
<reference evidence="3" key="1">
    <citation type="journal article" date="2012" name="Nat. Biotechnol.">
        <title>Reference genome sequence of the model plant Setaria.</title>
        <authorList>
            <person name="Bennetzen J.L."/>
            <person name="Schmutz J."/>
            <person name="Wang H."/>
            <person name="Percifield R."/>
            <person name="Hawkins J."/>
            <person name="Pontaroli A.C."/>
            <person name="Estep M."/>
            <person name="Feng L."/>
            <person name="Vaughn J.N."/>
            <person name="Grimwood J."/>
            <person name="Jenkins J."/>
            <person name="Barry K."/>
            <person name="Lindquist E."/>
            <person name="Hellsten U."/>
            <person name="Deshpande S."/>
            <person name="Wang X."/>
            <person name="Wu X."/>
            <person name="Mitros T."/>
            <person name="Triplett J."/>
            <person name="Yang X."/>
            <person name="Ye C.Y."/>
            <person name="Mauro-Herrera M."/>
            <person name="Wang L."/>
            <person name="Li P."/>
            <person name="Sharma M."/>
            <person name="Sharma R."/>
            <person name="Ronald P.C."/>
            <person name="Panaud O."/>
            <person name="Kellogg E.A."/>
            <person name="Brutnell T.P."/>
            <person name="Doust A.N."/>
            <person name="Tuskan G.A."/>
            <person name="Rokhsar D."/>
            <person name="Devos K.M."/>
        </authorList>
    </citation>
    <scope>NUCLEOTIDE SEQUENCE [LARGE SCALE GENOMIC DNA]</scope>
    <source>
        <strain evidence="3">cv. Yugu1</strain>
    </source>
</reference>
<feature type="transmembrane region" description="Helical" evidence="1">
    <location>
        <begin position="15"/>
        <end position="39"/>
    </location>
</feature>
<evidence type="ECO:0000313" key="3">
    <source>
        <dbReference type="Proteomes" id="UP000004995"/>
    </source>
</evidence>
<evidence type="ECO:0000256" key="1">
    <source>
        <dbReference type="SAM" id="Phobius"/>
    </source>
</evidence>
<keyword evidence="1" id="KW-1133">Transmembrane helix</keyword>
<dbReference type="InParanoid" id="K4A493"/>